<evidence type="ECO:0008006" key="3">
    <source>
        <dbReference type="Google" id="ProtNLM"/>
    </source>
</evidence>
<comment type="caution">
    <text evidence="1">The sequence shown here is derived from an EMBL/GenBank/DDBJ whole genome shotgun (WGS) entry which is preliminary data.</text>
</comment>
<reference evidence="1 2" key="1">
    <citation type="submission" date="2024-07" db="EMBL/GenBank/DDBJ databases">
        <title>Uliginosibacterium flavum JJ3220;KACC:17644.</title>
        <authorList>
            <person name="Kim M.K."/>
        </authorList>
    </citation>
    <scope>NUCLEOTIDE SEQUENCE [LARGE SCALE GENOMIC DNA]</scope>
    <source>
        <strain evidence="1 2">KACC:17644</strain>
    </source>
</reference>
<proteinExistence type="predicted"/>
<keyword evidence="2" id="KW-1185">Reference proteome</keyword>
<protein>
    <recommendedName>
        <fullName evidence="3">Secreted protein</fullName>
    </recommendedName>
</protein>
<evidence type="ECO:0000313" key="1">
    <source>
        <dbReference type="EMBL" id="MET7012971.1"/>
    </source>
</evidence>
<evidence type="ECO:0000313" key="2">
    <source>
        <dbReference type="Proteomes" id="UP001549691"/>
    </source>
</evidence>
<dbReference type="Proteomes" id="UP001549691">
    <property type="component" value="Unassembled WGS sequence"/>
</dbReference>
<organism evidence="1 2">
    <name type="scientific">Uliginosibacterium flavum</name>
    <dbReference type="NCBI Taxonomy" id="1396831"/>
    <lineage>
        <taxon>Bacteria</taxon>
        <taxon>Pseudomonadati</taxon>
        <taxon>Pseudomonadota</taxon>
        <taxon>Betaproteobacteria</taxon>
        <taxon>Rhodocyclales</taxon>
        <taxon>Zoogloeaceae</taxon>
        <taxon>Uliginosibacterium</taxon>
    </lineage>
</organism>
<gene>
    <name evidence="1" type="ORF">ABXR19_02140</name>
</gene>
<dbReference type="EMBL" id="JBEWZI010000002">
    <property type="protein sequence ID" value="MET7012971.1"/>
    <property type="molecule type" value="Genomic_DNA"/>
</dbReference>
<name>A0ABV2TGC8_9RHOO</name>
<dbReference type="RefSeq" id="WP_354599434.1">
    <property type="nucleotide sequence ID" value="NZ_JBEWZI010000002.1"/>
</dbReference>
<accession>A0ABV2TGC8</accession>
<sequence length="153" mass="15330">MIVSVAFVPAIIAVSPEGVKTNVPGVDGVSVIVFVHVAPTGMLSPVSAKPEVPTLKPVEVQGEPTAKADVLFVPAGKGIVRVPPETATPPSLVSVTVKTTEPAGEVTDEVLSEVDTLATPIAAGGVDVLLLSPPPPPPPQALSATTALAIIRG</sequence>